<dbReference type="InParanoid" id="I1BWN1"/>
<name>I1BWN1_RHIO9</name>
<dbReference type="Proteomes" id="UP000009138">
    <property type="component" value="Unassembled WGS sequence"/>
</dbReference>
<sequence>MTSESNLRAKAQHNDESIKTMSTFAENSRHAFTIHNQFTVSVAILQTRGKFTTHKPTFGLCNNVLL</sequence>
<evidence type="ECO:0000313" key="2">
    <source>
        <dbReference type="EMBL" id="EIE80611.1"/>
    </source>
</evidence>
<keyword evidence="3" id="KW-1185">Reference proteome</keyword>
<dbReference type="AlphaFoldDB" id="I1BWN1"/>
<reference evidence="2 3" key="1">
    <citation type="journal article" date="2009" name="PLoS Genet.">
        <title>Genomic analysis of the basal lineage fungus Rhizopus oryzae reveals a whole-genome duplication.</title>
        <authorList>
            <person name="Ma L.-J."/>
            <person name="Ibrahim A.S."/>
            <person name="Skory C."/>
            <person name="Grabherr M.G."/>
            <person name="Burger G."/>
            <person name="Butler M."/>
            <person name="Elias M."/>
            <person name="Idnurm A."/>
            <person name="Lang B.F."/>
            <person name="Sone T."/>
            <person name="Abe A."/>
            <person name="Calvo S.E."/>
            <person name="Corrochano L.M."/>
            <person name="Engels R."/>
            <person name="Fu J."/>
            <person name="Hansberg W."/>
            <person name="Kim J.-M."/>
            <person name="Kodira C.D."/>
            <person name="Koehrsen M.J."/>
            <person name="Liu B."/>
            <person name="Miranda-Saavedra D."/>
            <person name="O'Leary S."/>
            <person name="Ortiz-Castellanos L."/>
            <person name="Poulter R."/>
            <person name="Rodriguez-Romero J."/>
            <person name="Ruiz-Herrera J."/>
            <person name="Shen Y.-Q."/>
            <person name="Zeng Q."/>
            <person name="Galagan J."/>
            <person name="Birren B.W."/>
            <person name="Cuomo C.A."/>
            <person name="Wickes B.L."/>
        </authorList>
    </citation>
    <scope>NUCLEOTIDE SEQUENCE [LARGE SCALE GENOMIC DNA]</scope>
    <source>
        <strain evidence="3">RA 99-880 / ATCC MYA-4621 / FGSC 9543 / NRRL 43880</strain>
    </source>
</reference>
<proteinExistence type="predicted"/>
<feature type="region of interest" description="Disordered" evidence="1">
    <location>
        <begin position="1"/>
        <end position="20"/>
    </location>
</feature>
<gene>
    <name evidence="2" type="ORF">RO3G_05316</name>
</gene>
<dbReference type="VEuPathDB" id="FungiDB:RO3G_05316"/>
<dbReference type="GeneID" id="93612287"/>
<organism evidence="2 3">
    <name type="scientific">Rhizopus delemar (strain RA 99-880 / ATCC MYA-4621 / FGSC 9543 / NRRL 43880)</name>
    <name type="common">Mucormycosis agent</name>
    <name type="synonym">Rhizopus arrhizus var. delemar</name>
    <dbReference type="NCBI Taxonomy" id="246409"/>
    <lineage>
        <taxon>Eukaryota</taxon>
        <taxon>Fungi</taxon>
        <taxon>Fungi incertae sedis</taxon>
        <taxon>Mucoromycota</taxon>
        <taxon>Mucoromycotina</taxon>
        <taxon>Mucoromycetes</taxon>
        <taxon>Mucorales</taxon>
        <taxon>Mucorineae</taxon>
        <taxon>Rhizopodaceae</taxon>
        <taxon>Rhizopus</taxon>
    </lineage>
</organism>
<dbReference type="RefSeq" id="XP_067516007.1">
    <property type="nucleotide sequence ID" value="XM_067659906.1"/>
</dbReference>
<protein>
    <submittedName>
        <fullName evidence="2">Uncharacterized protein</fullName>
    </submittedName>
</protein>
<evidence type="ECO:0000256" key="1">
    <source>
        <dbReference type="SAM" id="MobiDB-lite"/>
    </source>
</evidence>
<evidence type="ECO:0000313" key="3">
    <source>
        <dbReference type="Proteomes" id="UP000009138"/>
    </source>
</evidence>
<dbReference type="EMBL" id="CH476734">
    <property type="protein sequence ID" value="EIE80611.1"/>
    <property type="molecule type" value="Genomic_DNA"/>
</dbReference>
<accession>I1BWN1</accession>